<dbReference type="Proteomes" id="UP000596660">
    <property type="component" value="Unplaced"/>
</dbReference>
<dbReference type="Gene3D" id="3.30.420.10">
    <property type="entry name" value="Ribonuclease H-like superfamily/Ribonuclease H"/>
    <property type="match status" value="1"/>
</dbReference>
<dbReference type="Pfam" id="PF13456">
    <property type="entry name" value="RVT_3"/>
    <property type="match status" value="1"/>
</dbReference>
<dbReference type="SUPFAM" id="SSF53098">
    <property type="entry name" value="Ribonuclease H-like"/>
    <property type="match status" value="1"/>
</dbReference>
<dbReference type="PANTHER" id="PTHR47723">
    <property type="entry name" value="OS05G0353850 PROTEIN"/>
    <property type="match status" value="1"/>
</dbReference>
<dbReference type="InterPro" id="IPR036397">
    <property type="entry name" value="RNaseH_sf"/>
</dbReference>
<dbReference type="InterPro" id="IPR002156">
    <property type="entry name" value="RNaseH_domain"/>
</dbReference>
<reference evidence="2" key="1">
    <citation type="journal article" date="2017" name="Nature">
        <title>The genome of Chenopodium quinoa.</title>
        <authorList>
            <person name="Jarvis D.E."/>
            <person name="Ho Y.S."/>
            <person name="Lightfoot D.J."/>
            <person name="Schmoeckel S.M."/>
            <person name="Li B."/>
            <person name="Borm T.J.A."/>
            <person name="Ohyanagi H."/>
            <person name="Mineta K."/>
            <person name="Michell C.T."/>
            <person name="Saber N."/>
            <person name="Kharbatia N.M."/>
            <person name="Rupper R.R."/>
            <person name="Sharp A.R."/>
            <person name="Dally N."/>
            <person name="Boughton B.A."/>
            <person name="Woo Y.H."/>
            <person name="Gao G."/>
            <person name="Schijlen E.G.W.M."/>
            <person name="Guo X."/>
            <person name="Momin A.A."/>
            <person name="Negrao S."/>
            <person name="Al-Babili S."/>
            <person name="Gehring C."/>
            <person name="Roessner U."/>
            <person name="Jung C."/>
            <person name="Murphy K."/>
            <person name="Arold S.T."/>
            <person name="Gojobori T."/>
            <person name="van der Linden C.G."/>
            <person name="van Loo E.N."/>
            <person name="Jellen E.N."/>
            <person name="Maughan P.J."/>
            <person name="Tester M."/>
        </authorList>
    </citation>
    <scope>NUCLEOTIDE SEQUENCE [LARGE SCALE GENOMIC DNA]</scope>
    <source>
        <strain evidence="2">cv. PI 614886</strain>
    </source>
</reference>
<evidence type="ECO:0000313" key="3">
    <source>
        <dbReference type="Proteomes" id="UP000596660"/>
    </source>
</evidence>
<dbReference type="AlphaFoldDB" id="A0A803MQV0"/>
<dbReference type="Gramene" id="AUR62033651-RA">
    <property type="protein sequence ID" value="AUR62033651-RA:cds"/>
    <property type="gene ID" value="AUR62033651"/>
</dbReference>
<keyword evidence="3" id="KW-1185">Reference proteome</keyword>
<dbReference type="OMA" id="RIWAPPH"/>
<dbReference type="EnsemblPlants" id="AUR62033651-RA">
    <property type="protein sequence ID" value="AUR62033651-RA:cds"/>
    <property type="gene ID" value="AUR62033651"/>
</dbReference>
<accession>A0A803MQV0</accession>
<dbReference type="InterPro" id="IPR012337">
    <property type="entry name" value="RNaseH-like_sf"/>
</dbReference>
<dbReference type="InterPro" id="IPR044730">
    <property type="entry name" value="RNase_H-like_dom_plant"/>
</dbReference>
<dbReference type="GO" id="GO:0003676">
    <property type="term" value="F:nucleic acid binding"/>
    <property type="evidence" value="ECO:0007669"/>
    <property type="project" value="InterPro"/>
</dbReference>
<feature type="domain" description="RNase H type-1" evidence="1">
    <location>
        <begin position="26"/>
        <end position="133"/>
    </location>
</feature>
<reference evidence="2" key="2">
    <citation type="submission" date="2021-03" db="UniProtKB">
        <authorList>
            <consortium name="EnsemblPlants"/>
        </authorList>
    </citation>
    <scope>IDENTIFICATION</scope>
</reference>
<organism evidence="2 3">
    <name type="scientific">Chenopodium quinoa</name>
    <name type="common">Quinoa</name>
    <dbReference type="NCBI Taxonomy" id="63459"/>
    <lineage>
        <taxon>Eukaryota</taxon>
        <taxon>Viridiplantae</taxon>
        <taxon>Streptophyta</taxon>
        <taxon>Embryophyta</taxon>
        <taxon>Tracheophyta</taxon>
        <taxon>Spermatophyta</taxon>
        <taxon>Magnoliopsida</taxon>
        <taxon>eudicotyledons</taxon>
        <taxon>Gunneridae</taxon>
        <taxon>Pentapetalae</taxon>
        <taxon>Caryophyllales</taxon>
        <taxon>Chenopodiaceae</taxon>
        <taxon>Chenopodioideae</taxon>
        <taxon>Atripliceae</taxon>
        <taxon>Chenopodium</taxon>
    </lineage>
</organism>
<dbReference type="InterPro" id="IPR053151">
    <property type="entry name" value="RNase_H-like"/>
</dbReference>
<evidence type="ECO:0000259" key="1">
    <source>
        <dbReference type="Pfam" id="PF13456"/>
    </source>
</evidence>
<protein>
    <recommendedName>
        <fullName evidence="1">RNase H type-1 domain-containing protein</fullName>
    </recommendedName>
</protein>
<dbReference type="CDD" id="cd06222">
    <property type="entry name" value="RNase_H_like"/>
    <property type="match status" value="1"/>
</dbReference>
<name>A0A803MQV0_CHEQI</name>
<sequence length="143" mass="15771">MDSAASSSSSASRIWAPPHRGYFKLNTDGSWMNLENAGGGGVIRCQKGLWQDGFAVNFNVASATSAKLLAIREGLLIAWKRKIEILELETDADALSKMLKNPEAFLDNDLGNIIRDVAALLNRNWKVTIFFMQEELATLLLTN</sequence>
<dbReference type="GO" id="GO:0004523">
    <property type="term" value="F:RNA-DNA hybrid ribonuclease activity"/>
    <property type="evidence" value="ECO:0007669"/>
    <property type="project" value="InterPro"/>
</dbReference>
<dbReference type="PANTHER" id="PTHR47723:SF20">
    <property type="entry name" value="RNASE H TYPE-1 DOMAIN-CONTAINING PROTEIN"/>
    <property type="match status" value="1"/>
</dbReference>
<evidence type="ECO:0000313" key="2">
    <source>
        <dbReference type="EnsemblPlants" id="AUR62033651-RA:cds"/>
    </source>
</evidence>
<proteinExistence type="predicted"/>